<proteinExistence type="predicted"/>
<reference evidence="3" key="1">
    <citation type="submission" date="2016-11" db="EMBL/GenBank/DDBJ databases">
        <title>Comparison of Traditional DNA-DNA Hybridization with In Silico Genomic Analysis.</title>
        <authorList>
            <person name="Nicholson A.C."/>
            <person name="Humrighouse B.W."/>
            <person name="Graziano J."/>
            <person name="Lasker B."/>
            <person name="Whitney A.M."/>
            <person name="Mcquiston J.R."/>
            <person name="Bell M."/>
        </authorList>
    </citation>
    <scope>NUCLEOTIDE SEQUENCE [LARGE SCALE GENOMIC DNA]</scope>
    <source>
        <strain evidence="3">H2381</strain>
    </source>
</reference>
<organism evidence="2 3">
    <name type="scientific">Haematobacter missouriensis</name>
    <dbReference type="NCBI Taxonomy" id="366616"/>
    <lineage>
        <taxon>Bacteria</taxon>
        <taxon>Pseudomonadati</taxon>
        <taxon>Pseudomonadota</taxon>
        <taxon>Alphaproteobacteria</taxon>
        <taxon>Rhodobacterales</taxon>
        <taxon>Paracoccaceae</taxon>
        <taxon>Haematobacter</taxon>
    </lineage>
</organism>
<name>A0A212ARD1_9RHOB</name>
<evidence type="ECO:0000313" key="3">
    <source>
        <dbReference type="Proteomes" id="UP000196640"/>
    </source>
</evidence>
<accession>A0A212ARD1</accession>
<sequence>MGAPQGMSPGAMATSRLAAFDMIDRWSGPAGLDGGKGASWLTGASVLRVCVSGWLTHDSLPDSPDLPRGSDALPSRATTHAVEEYRPNSPKFFQIDGCALEILATQIPERS</sequence>
<protein>
    <submittedName>
        <fullName evidence="2">Uncharacterized protein</fullName>
    </submittedName>
</protein>
<dbReference type="Proteomes" id="UP000196640">
    <property type="component" value="Unassembled WGS sequence"/>
</dbReference>
<feature type="region of interest" description="Disordered" evidence="1">
    <location>
        <begin position="59"/>
        <end position="83"/>
    </location>
</feature>
<evidence type="ECO:0000313" key="2">
    <source>
        <dbReference type="EMBL" id="OWJ84080.1"/>
    </source>
</evidence>
<dbReference type="AlphaFoldDB" id="A0A212ARD1"/>
<evidence type="ECO:0000256" key="1">
    <source>
        <dbReference type="SAM" id="MobiDB-lite"/>
    </source>
</evidence>
<gene>
    <name evidence="2" type="ORF">CDV52_09345</name>
</gene>
<comment type="caution">
    <text evidence="2">The sequence shown here is derived from an EMBL/GenBank/DDBJ whole genome shotgun (WGS) entry which is preliminary data.</text>
</comment>
<dbReference type="EMBL" id="NIPX01000010">
    <property type="protein sequence ID" value="OWJ84080.1"/>
    <property type="molecule type" value="Genomic_DNA"/>
</dbReference>